<accession>A0A8S1H4P7</accession>
<feature type="region of interest" description="Disordered" evidence="1">
    <location>
        <begin position="65"/>
        <end position="105"/>
    </location>
</feature>
<dbReference type="AlphaFoldDB" id="A0A8S1H4P7"/>
<evidence type="ECO:0000256" key="1">
    <source>
        <dbReference type="SAM" id="MobiDB-lite"/>
    </source>
</evidence>
<sequence>MAKRRKSKETEKSRSVPPRRGRTLCCCSSIGATLSPADPKQLLASPTSSCYGGIAAATTSATATAMGGRAGSGGGNASPMYPATTSRRSSLDTGDEATSPSGCRHKPSSHFVLELPAVSNRLRKLSEAFFNAQHGDKIGQTIVAKVDLCNTACIFIGPVGNQPTYFLLSLNEFPASPRAF</sequence>
<gene>
    <name evidence="2" type="ORF">CAUJ_LOCUS6191</name>
</gene>
<proteinExistence type="predicted"/>
<dbReference type="EMBL" id="CAJGYM010000015">
    <property type="protein sequence ID" value="CAD6190272.1"/>
    <property type="molecule type" value="Genomic_DNA"/>
</dbReference>
<organism evidence="2 3">
    <name type="scientific">Caenorhabditis auriculariae</name>
    <dbReference type="NCBI Taxonomy" id="2777116"/>
    <lineage>
        <taxon>Eukaryota</taxon>
        <taxon>Metazoa</taxon>
        <taxon>Ecdysozoa</taxon>
        <taxon>Nematoda</taxon>
        <taxon>Chromadorea</taxon>
        <taxon>Rhabditida</taxon>
        <taxon>Rhabditina</taxon>
        <taxon>Rhabditomorpha</taxon>
        <taxon>Rhabditoidea</taxon>
        <taxon>Rhabditidae</taxon>
        <taxon>Peloderinae</taxon>
        <taxon>Caenorhabditis</taxon>
    </lineage>
</organism>
<dbReference type="Proteomes" id="UP000835052">
    <property type="component" value="Unassembled WGS sequence"/>
</dbReference>
<protein>
    <submittedName>
        <fullName evidence="2">Uncharacterized protein</fullName>
    </submittedName>
</protein>
<feature type="compositionally biased region" description="Polar residues" evidence="1">
    <location>
        <begin position="83"/>
        <end position="101"/>
    </location>
</feature>
<reference evidence="2" key="1">
    <citation type="submission" date="2020-10" db="EMBL/GenBank/DDBJ databases">
        <authorList>
            <person name="Kikuchi T."/>
        </authorList>
    </citation>
    <scope>NUCLEOTIDE SEQUENCE</scope>
    <source>
        <strain evidence="2">NKZ352</strain>
    </source>
</reference>
<comment type="caution">
    <text evidence="2">The sequence shown here is derived from an EMBL/GenBank/DDBJ whole genome shotgun (WGS) entry which is preliminary data.</text>
</comment>
<evidence type="ECO:0000313" key="2">
    <source>
        <dbReference type="EMBL" id="CAD6190272.1"/>
    </source>
</evidence>
<keyword evidence="3" id="KW-1185">Reference proteome</keyword>
<feature type="region of interest" description="Disordered" evidence="1">
    <location>
        <begin position="1"/>
        <end position="20"/>
    </location>
</feature>
<name>A0A8S1H4P7_9PELO</name>
<evidence type="ECO:0000313" key="3">
    <source>
        <dbReference type="Proteomes" id="UP000835052"/>
    </source>
</evidence>